<dbReference type="Proteomes" id="UP000486351">
    <property type="component" value="Unassembled WGS sequence"/>
</dbReference>
<feature type="region of interest" description="Disordered" evidence="1">
    <location>
        <begin position="220"/>
        <end position="243"/>
    </location>
</feature>
<feature type="compositionally biased region" description="Basic and acidic residues" evidence="1">
    <location>
        <begin position="228"/>
        <end position="237"/>
    </location>
</feature>
<comment type="caution">
    <text evidence="2">The sequence shown here is derived from an EMBL/GenBank/DDBJ whole genome shotgun (WGS) entry which is preliminary data.</text>
</comment>
<evidence type="ECO:0000256" key="1">
    <source>
        <dbReference type="SAM" id="MobiDB-lite"/>
    </source>
</evidence>
<name>A0A6G0QYZ4_9STRA</name>
<gene>
    <name evidence="2" type="ORF">PF008_g20625</name>
</gene>
<reference evidence="2 3" key="1">
    <citation type="submission" date="2018-09" db="EMBL/GenBank/DDBJ databases">
        <title>Genomic investigation of the strawberry pathogen Phytophthora fragariae indicates pathogenicity is determined by transcriptional variation in three key races.</title>
        <authorList>
            <person name="Adams T.M."/>
            <person name="Armitage A.D."/>
            <person name="Sobczyk M.K."/>
            <person name="Bates H.J."/>
            <person name="Dunwell J.M."/>
            <person name="Nellist C.F."/>
            <person name="Harrison R.J."/>
        </authorList>
    </citation>
    <scope>NUCLEOTIDE SEQUENCE [LARGE SCALE GENOMIC DNA]</scope>
    <source>
        <strain evidence="2 3">NOV-77</strain>
    </source>
</reference>
<organism evidence="2 3">
    <name type="scientific">Phytophthora fragariae</name>
    <dbReference type="NCBI Taxonomy" id="53985"/>
    <lineage>
        <taxon>Eukaryota</taxon>
        <taxon>Sar</taxon>
        <taxon>Stramenopiles</taxon>
        <taxon>Oomycota</taxon>
        <taxon>Peronosporomycetes</taxon>
        <taxon>Peronosporales</taxon>
        <taxon>Peronosporaceae</taxon>
        <taxon>Phytophthora</taxon>
    </lineage>
</organism>
<dbReference type="AlphaFoldDB" id="A0A6G0QYZ4"/>
<accession>A0A6G0QYZ4</accession>
<dbReference type="EMBL" id="QXFY01001776">
    <property type="protein sequence ID" value="KAE9309720.1"/>
    <property type="molecule type" value="Genomic_DNA"/>
</dbReference>
<protein>
    <submittedName>
        <fullName evidence="2">Uncharacterized protein</fullName>
    </submittedName>
</protein>
<sequence length="259" mass="27665">MKRGRTWLYRAADAELAEPKNGDGLKESPVVGVCDKVKESPVGCVDEPEGVAELSEAVACPEVSEFVEEKADDKKTESIASVENVVAVNETVAKEWKEIVVVSVPGPKNESGLRTVPDEGDKVELFGETVKVGADEDEQGSTVELLPLKRLFSDDELGAMEKDASTVPEPARTNSTSAIVERFGLPPEGVKKIEKNVLPENEMDAKDAEAVVYLNIGVPASDGSVEDSAVRGSKDGEEPTVETSPLVIRALGRKLCMNG</sequence>
<evidence type="ECO:0000313" key="3">
    <source>
        <dbReference type="Proteomes" id="UP000486351"/>
    </source>
</evidence>
<evidence type="ECO:0000313" key="2">
    <source>
        <dbReference type="EMBL" id="KAE9309720.1"/>
    </source>
</evidence>
<proteinExistence type="predicted"/>